<evidence type="ECO:0000256" key="2">
    <source>
        <dbReference type="ARBA" id="ARBA00011392"/>
    </source>
</evidence>
<dbReference type="GO" id="GO:0072669">
    <property type="term" value="C:tRNA-splicing ligase complex"/>
    <property type="evidence" value="ECO:0007669"/>
    <property type="project" value="TreeGrafter"/>
</dbReference>
<evidence type="ECO:0000256" key="1">
    <source>
        <dbReference type="ARBA" id="ARBA00007963"/>
    </source>
</evidence>
<dbReference type="InterPro" id="IPR036820">
    <property type="entry name" value="Archease_dom_sf"/>
</dbReference>
<comment type="subunit">
    <text evidence="2">Component of the tRNA-splicing ligase complex.</text>
</comment>
<gene>
    <name evidence="10" type="primary">LOC120023735</name>
</gene>
<keyword evidence="4" id="KW-0819">tRNA processing</keyword>
<dbReference type="Pfam" id="PF01951">
    <property type="entry name" value="Archease"/>
    <property type="match status" value="1"/>
</dbReference>
<keyword evidence="9" id="KW-1185">Reference proteome</keyword>
<organism evidence="9 10">
    <name type="scientific">Salvelinus namaycush</name>
    <name type="common">Lake trout</name>
    <name type="synonym">Salmo namaycush</name>
    <dbReference type="NCBI Taxonomy" id="8040"/>
    <lineage>
        <taxon>Eukaryota</taxon>
        <taxon>Metazoa</taxon>
        <taxon>Chordata</taxon>
        <taxon>Craniata</taxon>
        <taxon>Vertebrata</taxon>
        <taxon>Euteleostomi</taxon>
        <taxon>Actinopterygii</taxon>
        <taxon>Neopterygii</taxon>
        <taxon>Teleostei</taxon>
        <taxon>Protacanthopterygii</taxon>
        <taxon>Salmoniformes</taxon>
        <taxon>Salmonidae</taxon>
        <taxon>Salmoninae</taxon>
        <taxon>Salvelinus</taxon>
    </lineage>
</organism>
<dbReference type="GO" id="GO:0006388">
    <property type="term" value="P:tRNA splicing, via endonucleolytic cleavage and ligation"/>
    <property type="evidence" value="ECO:0007669"/>
    <property type="project" value="TreeGrafter"/>
</dbReference>
<feature type="transmembrane region" description="Helical" evidence="7">
    <location>
        <begin position="20"/>
        <end position="37"/>
    </location>
</feature>
<reference evidence="10" key="1">
    <citation type="submission" date="2025-08" db="UniProtKB">
        <authorList>
            <consortium name="RefSeq"/>
        </authorList>
    </citation>
    <scope>IDENTIFICATION</scope>
    <source>
        <tissue evidence="10">White muscle</tissue>
    </source>
</reference>
<keyword evidence="5" id="KW-0479">Metal-binding</keyword>
<evidence type="ECO:0000256" key="3">
    <source>
        <dbReference type="ARBA" id="ARBA00022263"/>
    </source>
</evidence>
<dbReference type="Gene3D" id="3.55.10.10">
    <property type="entry name" value="Archease domain"/>
    <property type="match status" value="1"/>
</dbReference>
<comment type="similarity">
    <text evidence="1">Belongs to the archease family.</text>
</comment>
<dbReference type="Proteomes" id="UP000808372">
    <property type="component" value="Chromosome 28"/>
</dbReference>
<name>A0A8U0PEM1_SALNM</name>
<dbReference type="SUPFAM" id="SSF69819">
    <property type="entry name" value="MTH1598-like"/>
    <property type="match status" value="1"/>
</dbReference>
<proteinExistence type="inferred from homology"/>
<accession>A0A8U0PEM1</accession>
<dbReference type="GeneID" id="120023735"/>
<evidence type="ECO:0000259" key="8">
    <source>
        <dbReference type="Pfam" id="PF01951"/>
    </source>
</evidence>
<feature type="domain" description="Archease" evidence="8">
    <location>
        <begin position="40"/>
        <end position="108"/>
    </location>
</feature>
<dbReference type="PANTHER" id="PTHR12682:SF11">
    <property type="entry name" value="PROTEIN ARCHEASE"/>
    <property type="match status" value="1"/>
</dbReference>
<evidence type="ECO:0000256" key="4">
    <source>
        <dbReference type="ARBA" id="ARBA00022694"/>
    </source>
</evidence>
<protein>
    <recommendedName>
        <fullName evidence="3">Protein archease</fullName>
    </recommendedName>
</protein>
<evidence type="ECO:0000256" key="5">
    <source>
        <dbReference type="ARBA" id="ARBA00022723"/>
    </source>
</evidence>
<evidence type="ECO:0000256" key="6">
    <source>
        <dbReference type="ARBA" id="ARBA00022837"/>
    </source>
</evidence>
<evidence type="ECO:0000313" key="10">
    <source>
        <dbReference type="RefSeq" id="XP_038823738.1"/>
    </source>
</evidence>
<evidence type="ECO:0000256" key="7">
    <source>
        <dbReference type="SAM" id="Phobius"/>
    </source>
</evidence>
<keyword evidence="7" id="KW-0472">Membrane</keyword>
<dbReference type="RefSeq" id="XP_038823738.1">
    <property type="nucleotide sequence ID" value="XM_038967810.1"/>
</dbReference>
<dbReference type="GO" id="GO:0046872">
    <property type="term" value="F:metal ion binding"/>
    <property type="evidence" value="ECO:0007669"/>
    <property type="project" value="UniProtKB-KW"/>
</dbReference>
<dbReference type="InterPro" id="IPR023572">
    <property type="entry name" value="Archease_dom"/>
</dbReference>
<dbReference type="PANTHER" id="PTHR12682">
    <property type="entry name" value="ARCHEASE"/>
    <property type="match status" value="1"/>
</dbReference>
<dbReference type="InterPro" id="IPR002804">
    <property type="entry name" value="Archease"/>
</dbReference>
<keyword evidence="6" id="KW-0106">Calcium</keyword>
<evidence type="ECO:0000313" key="9">
    <source>
        <dbReference type="Proteomes" id="UP000808372"/>
    </source>
</evidence>
<keyword evidence="7" id="KW-1133">Transmembrane helix</keyword>
<keyword evidence="7" id="KW-0812">Transmembrane</keyword>
<dbReference type="AlphaFoldDB" id="A0A8U0PEM1"/>
<sequence length="134" mass="15051">MCAEGPWFAPGARGRTKVKLLHPVGLSCICVITLMYVPRLHSWGDSLEEAFEQCAMAMFGYMTDTETVEPIDTVEVESEGDDMESLLFHFLDDWLFKFSADLFFIPRVGRRVQLGQASTGDRSEGHHLLSHADP</sequence>